<evidence type="ECO:0000313" key="2">
    <source>
        <dbReference type="EMBL" id="GAA4615039.1"/>
    </source>
</evidence>
<name>A0ABP8TW33_9ACTN</name>
<keyword evidence="3" id="KW-1185">Reference proteome</keyword>
<dbReference type="PANTHER" id="PTHR40761">
    <property type="entry name" value="CONSERVED INTEGRAL MEMBRANE ALANINE VALINE AND LEUCINE RICH PROTEIN-RELATED"/>
    <property type="match status" value="1"/>
</dbReference>
<comment type="caution">
    <text evidence="2">The sequence shown here is derived from an EMBL/GenBank/DDBJ whole genome shotgun (WGS) entry which is preliminary data.</text>
</comment>
<feature type="transmembrane region" description="Helical" evidence="1">
    <location>
        <begin position="44"/>
        <end position="64"/>
    </location>
</feature>
<sequence>MKTLLALAAACFLGIGFVAQQHVAYREPLDEMLRFKLLAHLIRQPVWLLGIAAMICGQVLGAVALDESDLGRVEPLLATNLIFALVIAHAVYKEPLSREVWWGGLLVTGGAVIFLAFGQPHGGRTTAPDSPRWLAAGAVVVVAAGFVLVALPRSLRTKAMLFAAAAGMLFGVQDALTRSSLLELGQGLPVALRSWQPYALIIVALLSLLLAQSAFDAAPIGISLPAMTAVEPIIGIVLGMLVFAENLRFTGAAITAEVIGLLMIVTGIGVLGRSSFLGKPGSVVRQDGGSG</sequence>
<protein>
    <submittedName>
        <fullName evidence="2">DMT family transporter</fullName>
    </submittedName>
</protein>
<dbReference type="InterPro" id="IPR037185">
    <property type="entry name" value="EmrE-like"/>
</dbReference>
<feature type="transmembrane region" description="Helical" evidence="1">
    <location>
        <begin position="249"/>
        <end position="271"/>
    </location>
</feature>
<dbReference type="RefSeq" id="WP_345363366.1">
    <property type="nucleotide sequence ID" value="NZ_BAABHJ010000027.1"/>
</dbReference>
<gene>
    <name evidence="2" type="ORF">GCM10023195_65990</name>
</gene>
<feature type="transmembrane region" description="Helical" evidence="1">
    <location>
        <begin position="133"/>
        <end position="152"/>
    </location>
</feature>
<feature type="transmembrane region" description="Helical" evidence="1">
    <location>
        <begin position="196"/>
        <end position="215"/>
    </location>
</feature>
<keyword evidence="1" id="KW-0472">Membrane</keyword>
<proteinExistence type="predicted"/>
<keyword evidence="1" id="KW-0812">Transmembrane</keyword>
<dbReference type="PANTHER" id="PTHR40761:SF1">
    <property type="entry name" value="CONSERVED INTEGRAL MEMBRANE ALANINE VALINE AND LEUCINE RICH PROTEIN-RELATED"/>
    <property type="match status" value="1"/>
</dbReference>
<dbReference type="SUPFAM" id="SSF103481">
    <property type="entry name" value="Multidrug resistance efflux transporter EmrE"/>
    <property type="match status" value="1"/>
</dbReference>
<dbReference type="Proteomes" id="UP001500212">
    <property type="component" value="Unassembled WGS sequence"/>
</dbReference>
<keyword evidence="1" id="KW-1133">Transmembrane helix</keyword>
<evidence type="ECO:0000256" key="1">
    <source>
        <dbReference type="SAM" id="Phobius"/>
    </source>
</evidence>
<dbReference type="Gene3D" id="1.10.3730.20">
    <property type="match status" value="1"/>
</dbReference>
<reference evidence="3" key="1">
    <citation type="journal article" date="2019" name="Int. J. Syst. Evol. Microbiol.">
        <title>The Global Catalogue of Microorganisms (GCM) 10K type strain sequencing project: providing services to taxonomists for standard genome sequencing and annotation.</title>
        <authorList>
            <consortium name="The Broad Institute Genomics Platform"/>
            <consortium name="The Broad Institute Genome Sequencing Center for Infectious Disease"/>
            <person name="Wu L."/>
            <person name="Ma J."/>
        </authorList>
    </citation>
    <scope>NUCLEOTIDE SEQUENCE [LARGE SCALE GENOMIC DNA]</scope>
    <source>
        <strain evidence="3">JCM 17938</strain>
    </source>
</reference>
<feature type="transmembrane region" description="Helical" evidence="1">
    <location>
        <begin position="222"/>
        <end position="243"/>
    </location>
</feature>
<organism evidence="2 3">
    <name type="scientific">Actinoallomurus liliacearum</name>
    <dbReference type="NCBI Taxonomy" id="1080073"/>
    <lineage>
        <taxon>Bacteria</taxon>
        <taxon>Bacillati</taxon>
        <taxon>Actinomycetota</taxon>
        <taxon>Actinomycetes</taxon>
        <taxon>Streptosporangiales</taxon>
        <taxon>Thermomonosporaceae</taxon>
        <taxon>Actinoallomurus</taxon>
    </lineage>
</organism>
<feature type="transmembrane region" description="Helical" evidence="1">
    <location>
        <begin position="76"/>
        <end position="92"/>
    </location>
</feature>
<dbReference type="NCBIfam" id="NF038012">
    <property type="entry name" value="DMT_1"/>
    <property type="match status" value="1"/>
</dbReference>
<accession>A0ABP8TW33</accession>
<dbReference type="EMBL" id="BAABHJ010000027">
    <property type="protein sequence ID" value="GAA4615039.1"/>
    <property type="molecule type" value="Genomic_DNA"/>
</dbReference>
<evidence type="ECO:0000313" key="3">
    <source>
        <dbReference type="Proteomes" id="UP001500212"/>
    </source>
</evidence>